<evidence type="ECO:0000313" key="3">
    <source>
        <dbReference type="Proteomes" id="UP000198500"/>
    </source>
</evidence>
<name>A0A1H3EMQ7_9GAMM</name>
<sequence length="186" mass="21539">MPMLTQLRLDHANMARLLHVLQLKHKTLAAGERPDFQLVREVVDYILDYMDDFTVPLERICSEQLSARVPQSMDLSRQLAEDYKALHERLMRLSQDIDMILMDAVIPMDRFADDLKAYLEAHRAYLRDERESLFPLIQEYFDDDDLQRLADAMPEGAAEKLEQLQDAYPQLYAELSAAPEPATTTP</sequence>
<proteinExistence type="predicted"/>
<evidence type="ECO:0000259" key="1">
    <source>
        <dbReference type="Pfam" id="PF01814"/>
    </source>
</evidence>
<dbReference type="InterPro" id="IPR012312">
    <property type="entry name" value="Hemerythrin-like"/>
</dbReference>
<dbReference type="EMBL" id="FNNI01000007">
    <property type="protein sequence ID" value="SDX79890.1"/>
    <property type="molecule type" value="Genomic_DNA"/>
</dbReference>
<accession>A0A1H3EMQ7</accession>
<organism evidence="2 3">
    <name type="scientific">Aidingimonas halophila</name>
    <dbReference type="NCBI Taxonomy" id="574349"/>
    <lineage>
        <taxon>Bacteria</taxon>
        <taxon>Pseudomonadati</taxon>
        <taxon>Pseudomonadota</taxon>
        <taxon>Gammaproteobacteria</taxon>
        <taxon>Oceanospirillales</taxon>
        <taxon>Halomonadaceae</taxon>
        <taxon>Aidingimonas</taxon>
    </lineage>
</organism>
<feature type="domain" description="Hemerythrin-like" evidence="1">
    <location>
        <begin position="5"/>
        <end position="137"/>
    </location>
</feature>
<dbReference type="STRING" id="574349.SAMN05443545_107180"/>
<dbReference type="Proteomes" id="UP000198500">
    <property type="component" value="Unassembled WGS sequence"/>
</dbReference>
<gene>
    <name evidence="2" type="ORF">SAMN05443545_107180</name>
</gene>
<evidence type="ECO:0000313" key="2">
    <source>
        <dbReference type="EMBL" id="SDX79890.1"/>
    </source>
</evidence>
<reference evidence="2 3" key="1">
    <citation type="submission" date="2016-10" db="EMBL/GenBank/DDBJ databases">
        <authorList>
            <person name="de Groot N.N."/>
        </authorList>
    </citation>
    <scope>NUCLEOTIDE SEQUENCE [LARGE SCALE GENOMIC DNA]</scope>
    <source>
        <strain evidence="2 3">DSM 19219</strain>
    </source>
</reference>
<dbReference type="Pfam" id="PF01814">
    <property type="entry name" value="Hemerythrin"/>
    <property type="match status" value="1"/>
</dbReference>
<keyword evidence="3" id="KW-1185">Reference proteome</keyword>
<dbReference type="Gene3D" id="1.20.120.520">
    <property type="entry name" value="nmb1532 protein domain like"/>
    <property type="match status" value="1"/>
</dbReference>
<dbReference type="AlphaFoldDB" id="A0A1H3EMQ7"/>
<protein>
    <submittedName>
        <fullName evidence="2">Hemerythrin-like domain-containing protein</fullName>
    </submittedName>
</protein>